<accession>A0A542SPH6</accession>
<reference evidence="2 3" key="1">
    <citation type="submission" date="2019-06" db="EMBL/GenBank/DDBJ databases">
        <title>Sequencing the genomes of 1000 actinobacteria strains.</title>
        <authorList>
            <person name="Klenk H.-P."/>
        </authorList>
    </citation>
    <scope>NUCLEOTIDE SEQUENCE [LARGE SCALE GENOMIC DNA]</scope>
    <source>
        <strain evidence="2 3">DSM 10596</strain>
    </source>
</reference>
<name>A0A542SPH6_9MICO</name>
<dbReference type="InterPro" id="IPR036390">
    <property type="entry name" value="WH_DNA-bd_sf"/>
</dbReference>
<keyword evidence="3" id="KW-1185">Reference proteome</keyword>
<dbReference type="RefSeq" id="WP_142111837.1">
    <property type="nucleotide sequence ID" value="NZ_BAAATB010000002.1"/>
</dbReference>
<proteinExistence type="inferred from homology"/>
<dbReference type="OrthoDB" id="3189808at2"/>
<sequence length="400" mass="42274">MEVEDSVGSRLRNRQLALEFIRRTGGCSRSEIMRELGLSRSGVNHLVSALLDEGIIETQTEGPEKPARRGRPSTYLVYRGESGHVAGLDYGHGHVTVAIANLNGEVLAESTARVDVDHDPSGAMEVGKEVFDGLVAQVGGPQIQHVVVGIPGPIDPRTGLMRVPTVLAEWRGLSPQAEFERVFGLPVTMSHDAMLGAYGESTRGAARGLSNVLYIKVSGGVGAAMILNGRPYMGTSGLAGEIGHAPLQGSTELCRCGNRGCLESVVSADTIRRQLGLSAGREFAADSFDVREVTDAAGVRILSEAGWTLGRLLADLCNCLNPQRVVLGGALGAYSSTFLQGVEQSIARYAQPGVIDDLTVVHSQLTDRSEIVGAVMLAAERAAQLVSLGVATERAELVLQ</sequence>
<dbReference type="SUPFAM" id="SSF53067">
    <property type="entry name" value="Actin-like ATPase domain"/>
    <property type="match status" value="1"/>
</dbReference>
<dbReference type="PROSITE" id="PS01125">
    <property type="entry name" value="ROK"/>
    <property type="match status" value="1"/>
</dbReference>
<evidence type="ECO:0000256" key="1">
    <source>
        <dbReference type="ARBA" id="ARBA00006479"/>
    </source>
</evidence>
<dbReference type="CDD" id="cd00090">
    <property type="entry name" value="HTH_ARSR"/>
    <property type="match status" value="1"/>
</dbReference>
<dbReference type="Gene3D" id="3.30.420.40">
    <property type="match status" value="2"/>
</dbReference>
<dbReference type="InterPro" id="IPR036388">
    <property type="entry name" value="WH-like_DNA-bd_sf"/>
</dbReference>
<keyword evidence="2" id="KW-0808">Transferase</keyword>
<dbReference type="AlphaFoldDB" id="A0A542SPH6"/>
<dbReference type="InterPro" id="IPR000600">
    <property type="entry name" value="ROK"/>
</dbReference>
<dbReference type="Gene3D" id="1.10.10.10">
    <property type="entry name" value="Winged helix-like DNA-binding domain superfamily/Winged helix DNA-binding domain"/>
    <property type="match status" value="1"/>
</dbReference>
<dbReference type="InterPro" id="IPR011991">
    <property type="entry name" value="ArsR-like_HTH"/>
</dbReference>
<dbReference type="PANTHER" id="PTHR18964">
    <property type="entry name" value="ROK (REPRESSOR, ORF, KINASE) FAMILY"/>
    <property type="match status" value="1"/>
</dbReference>
<dbReference type="PANTHER" id="PTHR18964:SF173">
    <property type="entry name" value="GLUCOKINASE"/>
    <property type="match status" value="1"/>
</dbReference>
<comment type="caution">
    <text evidence="2">The sequence shown here is derived from an EMBL/GenBank/DDBJ whole genome shotgun (WGS) entry which is preliminary data.</text>
</comment>
<dbReference type="InterPro" id="IPR049874">
    <property type="entry name" value="ROK_cs"/>
</dbReference>
<keyword evidence="2" id="KW-0418">Kinase</keyword>
<dbReference type="EMBL" id="VFNV01000001">
    <property type="protein sequence ID" value="TQK76520.1"/>
    <property type="molecule type" value="Genomic_DNA"/>
</dbReference>
<evidence type="ECO:0000313" key="3">
    <source>
        <dbReference type="Proteomes" id="UP000316181"/>
    </source>
</evidence>
<evidence type="ECO:0000313" key="2">
    <source>
        <dbReference type="EMBL" id="TQK76520.1"/>
    </source>
</evidence>
<organism evidence="2 3">
    <name type="scientific">Rarobacter incanus</name>
    <dbReference type="NCBI Taxonomy" id="153494"/>
    <lineage>
        <taxon>Bacteria</taxon>
        <taxon>Bacillati</taxon>
        <taxon>Actinomycetota</taxon>
        <taxon>Actinomycetes</taxon>
        <taxon>Micrococcales</taxon>
        <taxon>Rarobacteraceae</taxon>
        <taxon>Rarobacter</taxon>
    </lineage>
</organism>
<protein>
    <submittedName>
        <fullName evidence="2">Putative NBD/HSP70 family sugar kinase</fullName>
    </submittedName>
</protein>
<comment type="similarity">
    <text evidence="1">Belongs to the ROK (NagC/XylR) family.</text>
</comment>
<dbReference type="Pfam" id="PF13412">
    <property type="entry name" value="HTH_24"/>
    <property type="match status" value="1"/>
</dbReference>
<dbReference type="GO" id="GO:0016301">
    <property type="term" value="F:kinase activity"/>
    <property type="evidence" value="ECO:0007669"/>
    <property type="project" value="UniProtKB-KW"/>
</dbReference>
<dbReference type="InterPro" id="IPR043129">
    <property type="entry name" value="ATPase_NBD"/>
</dbReference>
<dbReference type="SUPFAM" id="SSF46785">
    <property type="entry name" value="Winged helix' DNA-binding domain"/>
    <property type="match status" value="1"/>
</dbReference>
<dbReference type="Pfam" id="PF00480">
    <property type="entry name" value="ROK"/>
    <property type="match status" value="1"/>
</dbReference>
<gene>
    <name evidence="2" type="ORF">FB389_1196</name>
</gene>
<dbReference type="Proteomes" id="UP000316181">
    <property type="component" value="Unassembled WGS sequence"/>
</dbReference>